<dbReference type="GO" id="GO:0006260">
    <property type="term" value="P:DNA replication"/>
    <property type="evidence" value="ECO:0007669"/>
    <property type="project" value="UniProtKB-KW"/>
</dbReference>
<dbReference type="GO" id="GO:0000775">
    <property type="term" value="C:chromosome, centromeric region"/>
    <property type="evidence" value="ECO:0007669"/>
    <property type="project" value="TreeGrafter"/>
</dbReference>
<dbReference type="AlphaFoldDB" id="A0A5M8PFW7"/>
<evidence type="ECO:0000313" key="4">
    <source>
        <dbReference type="EMBL" id="KAA6407632.1"/>
    </source>
</evidence>
<dbReference type="InterPro" id="IPR019128">
    <property type="entry name" value="Dcc1"/>
</dbReference>
<protein>
    <submittedName>
        <fullName evidence="4">Sister chromatid cohesion Dcc1</fullName>
    </submittedName>
</protein>
<reference evidence="4 5" key="1">
    <citation type="submission" date="2019-09" db="EMBL/GenBank/DDBJ databases">
        <title>The hologenome of the rock-dwelling lichen Lasallia pustulata.</title>
        <authorList>
            <person name="Greshake Tzovaras B."/>
            <person name="Segers F."/>
            <person name="Bicker A."/>
            <person name="Dal Grande F."/>
            <person name="Otte J."/>
            <person name="Hankeln T."/>
            <person name="Schmitt I."/>
            <person name="Ebersberger I."/>
        </authorList>
    </citation>
    <scope>NUCLEOTIDE SEQUENCE [LARGE SCALE GENOMIC DNA]</scope>
    <source>
        <strain evidence="4">A1-1</strain>
    </source>
</reference>
<dbReference type="PANTHER" id="PTHR13395">
    <property type="entry name" value="SISTER CHROMATID COHESION PROTEIN DCC1-RELATED"/>
    <property type="match status" value="1"/>
</dbReference>
<gene>
    <name evidence="4" type="ORF">FRX48_08470</name>
</gene>
<dbReference type="GO" id="GO:0000785">
    <property type="term" value="C:chromatin"/>
    <property type="evidence" value="ECO:0007669"/>
    <property type="project" value="TreeGrafter"/>
</dbReference>
<name>A0A5M8PFW7_9LECA</name>
<accession>A0A5M8PFW7</accession>
<dbReference type="PANTHER" id="PTHR13395:SF6">
    <property type="entry name" value="SISTER CHROMATID COHESION PROTEIN DCC1"/>
    <property type="match status" value="1"/>
</dbReference>
<dbReference type="Pfam" id="PF09724">
    <property type="entry name" value="Dcc1"/>
    <property type="match status" value="1"/>
</dbReference>
<dbReference type="OrthoDB" id="5199543at2759"/>
<dbReference type="EMBL" id="VXIT01000016">
    <property type="protein sequence ID" value="KAA6407632.1"/>
    <property type="molecule type" value="Genomic_DNA"/>
</dbReference>
<evidence type="ECO:0000256" key="3">
    <source>
        <dbReference type="SAM" id="Coils"/>
    </source>
</evidence>
<comment type="similarity">
    <text evidence="1">Belongs to the DCC1 family.</text>
</comment>
<keyword evidence="2" id="KW-0235">DNA replication</keyword>
<dbReference type="Proteomes" id="UP000324767">
    <property type="component" value="Unassembled WGS sequence"/>
</dbReference>
<evidence type="ECO:0000313" key="5">
    <source>
        <dbReference type="Proteomes" id="UP000324767"/>
    </source>
</evidence>
<evidence type="ECO:0000256" key="2">
    <source>
        <dbReference type="ARBA" id="ARBA00022705"/>
    </source>
</evidence>
<keyword evidence="3" id="KW-0175">Coiled coil</keyword>
<evidence type="ECO:0000256" key="1">
    <source>
        <dbReference type="ARBA" id="ARBA00007017"/>
    </source>
</evidence>
<organism evidence="4 5">
    <name type="scientific">Lasallia pustulata</name>
    <dbReference type="NCBI Taxonomy" id="136370"/>
    <lineage>
        <taxon>Eukaryota</taxon>
        <taxon>Fungi</taxon>
        <taxon>Dikarya</taxon>
        <taxon>Ascomycota</taxon>
        <taxon>Pezizomycotina</taxon>
        <taxon>Lecanoromycetes</taxon>
        <taxon>OSLEUM clade</taxon>
        <taxon>Umbilicariomycetidae</taxon>
        <taxon>Umbilicariales</taxon>
        <taxon>Umbilicariaceae</taxon>
        <taxon>Lasallia</taxon>
    </lineage>
</organism>
<comment type="caution">
    <text evidence="4">The sequence shown here is derived from an EMBL/GenBank/DDBJ whole genome shotgun (WGS) entry which is preliminary data.</text>
</comment>
<dbReference type="GO" id="GO:0031390">
    <property type="term" value="C:Ctf18 RFC-like complex"/>
    <property type="evidence" value="ECO:0007669"/>
    <property type="project" value="InterPro"/>
</dbReference>
<dbReference type="GO" id="GO:0034088">
    <property type="term" value="P:maintenance of mitotic sister chromatid cohesion"/>
    <property type="evidence" value="ECO:0007669"/>
    <property type="project" value="TreeGrafter"/>
</dbReference>
<sequence length="521" mass="56338">MSSLPDNPQRVPNPKVNRAILQEIQKVIDTIPPAYLLPPKKNEIFDSPSQALERLQNYSFAVGFAVVIISDNGLQAIRAADAAAEAEAAEILRQERAEAAKEAETEEAAVRVLSRKTQAGRSTQPTKKVVAAATAAAATSFGSTSLAETARITYSVPQWPQDPSIMASQHDAGIAFSYNHEQQNYRLLELPSTLLELITSPDPPILSLKSTSVTAPNAALTAASNAVLCTDDRTFHLRQVHSSNSVFLLQPSEATTSSDDGSIPIPGVSVVAQCKATLELIPTATSAIPYLKESLPVYRDPLGDGNSKFEFSSTSAAKGKLAILDNAPMSTDEFESGWIEVCAFETRGQARRPLASTLNGIWKSILSAAAVNALKFDDGFPTSSITSLVEEDGYPKSLLVAVLIRLSATGDTLSHDWPNIDRDKCVPWVGAILLESETQRREGTAKSAFVQTWKDQLPEVWREQAHLGLLEGKYLQLSSGAITFNNGVNDKTDVKPATATNAEAPNKGARKWHEKFMNTRR</sequence>
<proteinExistence type="inferred from homology"/>
<feature type="coiled-coil region" evidence="3">
    <location>
        <begin position="82"/>
        <end position="116"/>
    </location>
</feature>